<name>A0A9Q3DHV0_9BASI</name>
<keyword evidence="3" id="KW-1185">Reference proteome</keyword>
<evidence type="ECO:0000256" key="1">
    <source>
        <dbReference type="SAM" id="MobiDB-lite"/>
    </source>
</evidence>
<organism evidence="2 3">
    <name type="scientific">Austropuccinia psidii MF-1</name>
    <dbReference type="NCBI Taxonomy" id="1389203"/>
    <lineage>
        <taxon>Eukaryota</taxon>
        <taxon>Fungi</taxon>
        <taxon>Dikarya</taxon>
        <taxon>Basidiomycota</taxon>
        <taxon>Pucciniomycotina</taxon>
        <taxon>Pucciniomycetes</taxon>
        <taxon>Pucciniales</taxon>
        <taxon>Sphaerophragmiaceae</taxon>
        <taxon>Austropuccinia</taxon>
    </lineage>
</organism>
<dbReference type="EMBL" id="AVOT02016122">
    <property type="protein sequence ID" value="MBW0501043.1"/>
    <property type="molecule type" value="Genomic_DNA"/>
</dbReference>
<sequence>MDSFVVNDDERIPEQESMPGPQRGRREQFRMLSPVPSSINLSTSPLRPPSNGHFTPELGRKQNPPNPPRQDSLIPRMPHEQAPLQPTPGPSATQWSGDLFHGKQQAIPFVILTFDSRELTLPPLVEPSQHN</sequence>
<proteinExistence type="predicted"/>
<protein>
    <submittedName>
        <fullName evidence="2">Uncharacterized protein</fullName>
    </submittedName>
</protein>
<reference evidence="2" key="1">
    <citation type="submission" date="2021-03" db="EMBL/GenBank/DDBJ databases">
        <title>Draft genome sequence of rust myrtle Austropuccinia psidii MF-1, a brazilian biotype.</title>
        <authorList>
            <person name="Quecine M.C."/>
            <person name="Pachon D.M.R."/>
            <person name="Bonatelli M.L."/>
            <person name="Correr F.H."/>
            <person name="Franceschini L.M."/>
            <person name="Leite T.F."/>
            <person name="Margarido G.R.A."/>
            <person name="Almeida C.A."/>
            <person name="Ferrarezi J.A."/>
            <person name="Labate C.A."/>
        </authorList>
    </citation>
    <scope>NUCLEOTIDE SEQUENCE</scope>
    <source>
        <strain evidence="2">MF-1</strain>
    </source>
</reference>
<feature type="region of interest" description="Disordered" evidence="1">
    <location>
        <begin position="1"/>
        <end position="99"/>
    </location>
</feature>
<feature type="compositionally biased region" description="Polar residues" evidence="1">
    <location>
        <begin position="35"/>
        <end position="45"/>
    </location>
</feature>
<dbReference type="AlphaFoldDB" id="A0A9Q3DHV0"/>
<evidence type="ECO:0000313" key="3">
    <source>
        <dbReference type="Proteomes" id="UP000765509"/>
    </source>
</evidence>
<dbReference type="Proteomes" id="UP000765509">
    <property type="component" value="Unassembled WGS sequence"/>
</dbReference>
<comment type="caution">
    <text evidence="2">The sequence shown here is derived from an EMBL/GenBank/DDBJ whole genome shotgun (WGS) entry which is preliminary data.</text>
</comment>
<gene>
    <name evidence="2" type="ORF">O181_040758</name>
</gene>
<accession>A0A9Q3DHV0</accession>
<evidence type="ECO:0000313" key="2">
    <source>
        <dbReference type="EMBL" id="MBW0501043.1"/>
    </source>
</evidence>